<dbReference type="Proteomes" id="UP000838756">
    <property type="component" value="Unassembled WGS sequence"/>
</dbReference>
<accession>A0A8S4R4X3</accession>
<sequence>MIVRKTACLTFIRNVLKGVWSAPIHTESAWLNEFNHFSLWEKTRAPVVGRNRVDMMMMMMAIALLDGELQSDHQSEGQVFMSVSLLWHLQTGIQQCFLGALGAWR</sequence>
<dbReference type="AlphaFoldDB" id="A0A8S4R4X3"/>
<evidence type="ECO:0000313" key="2">
    <source>
        <dbReference type="Proteomes" id="UP000838756"/>
    </source>
</evidence>
<keyword evidence="2" id="KW-1185">Reference proteome</keyword>
<dbReference type="EMBL" id="CAKXAJ010024834">
    <property type="protein sequence ID" value="CAH2231225.1"/>
    <property type="molecule type" value="Genomic_DNA"/>
</dbReference>
<protein>
    <submittedName>
        <fullName evidence="1">Jg21231 protein</fullName>
    </submittedName>
</protein>
<comment type="caution">
    <text evidence="1">The sequence shown here is derived from an EMBL/GenBank/DDBJ whole genome shotgun (WGS) entry which is preliminary data.</text>
</comment>
<evidence type="ECO:0000313" key="1">
    <source>
        <dbReference type="EMBL" id="CAH2231225.1"/>
    </source>
</evidence>
<name>A0A8S4R4X3_9NEOP</name>
<gene>
    <name evidence="1" type="primary">jg21231</name>
    <name evidence="1" type="ORF">PAEG_LOCUS10003</name>
</gene>
<organism evidence="1 2">
    <name type="scientific">Pararge aegeria aegeria</name>
    <dbReference type="NCBI Taxonomy" id="348720"/>
    <lineage>
        <taxon>Eukaryota</taxon>
        <taxon>Metazoa</taxon>
        <taxon>Ecdysozoa</taxon>
        <taxon>Arthropoda</taxon>
        <taxon>Hexapoda</taxon>
        <taxon>Insecta</taxon>
        <taxon>Pterygota</taxon>
        <taxon>Neoptera</taxon>
        <taxon>Endopterygota</taxon>
        <taxon>Lepidoptera</taxon>
        <taxon>Glossata</taxon>
        <taxon>Ditrysia</taxon>
        <taxon>Papilionoidea</taxon>
        <taxon>Nymphalidae</taxon>
        <taxon>Satyrinae</taxon>
        <taxon>Satyrini</taxon>
        <taxon>Parargina</taxon>
        <taxon>Pararge</taxon>
    </lineage>
</organism>
<proteinExistence type="predicted"/>
<reference evidence="1" key="1">
    <citation type="submission" date="2022-03" db="EMBL/GenBank/DDBJ databases">
        <authorList>
            <person name="Lindestad O."/>
        </authorList>
    </citation>
    <scope>NUCLEOTIDE SEQUENCE</scope>
</reference>